<proteinExistence type="predicted"/>
<reference evidence="1 3" key="1">
    <citation type="submission" date="2016-07" db="EMBL/GenBank/DDBJ databases">
        <authorList>
            <person name="Jeong J.-J."/>
            <person name="Kim D.W."/>
            <person name="Sang M.K."/>
            <person name="Choi I.-G."/>
            <person name="Kim K.D."/>
        </authorList>
    </citation>
    <scope>NUCLEOTIDE SEQUENCE [LARGE SCALE GENOMIC DNA]</scope>
    <source>
        <strain evidence="1 3">C-26</strain>
    </source>
</reference>
<dbReference type="OrthoDB" id="1073749at2"/>
<accession>A0A1M7HWH5</accession>
<dbReference type="AlphaFoldDB" id="A0A1M7HWH5"/>
<dbReference type="EMBL" id="FRBM01000013">
    <property type="protein sequence ID" value="SHM32872.1"/>
    <property type="molecule type" value="Genomic_DNA"/>
</dbReference>
<keyword evidence="3" id="KW-1185">Reference proteome</keyword>
<organism evidence="2 4">
    <name type="scientific">Chryseobacterium contaminans</name>
    <dbReference type="NCBI Taxonomy" id="1423959"/>
    <lineage>
        <taxon>Bacteria</taxon>
        <taxon>Pseudomonadati</taxon>
        <taxon>Bacteroidota</taxon>
        <taxon>Flavobacteriia</taxon>
        <taxon>Flavobacteriales</taxon>
        <taxon>Weeksellaceae</taxon>
        <taxon>Chryseobacterium group</taxon>
        <taxon>Chryseobacterium</taxon>
    </lineage>
</organism>
<evidence type="ECO:0000313" key="3">
    <source>
        <dbReference type="Proteomes" id="UP000093508"/>
    </source>
</evidence>
<protein>
    <submittedName>
        <fullName evidence="2">SPASM domain peptide maturase, grasp-with-spasm system</fullName>
    </submittedName>
</protein>
<dbReference type="EMBL" id="MAYF01000057">
    <property type="protein sequence ID" value="OCA79693.1"/>
    <property type="molecule type" value="Genomic_DNA"/>
</dbReference>
<reference evidence="2 4" key="2">
    <citation type="submission" date="2016-11" db="EMBL/GenBank/DDBJ databases">
        <authorList>
            <person name="Jaros S."/>
            <person name="Januszkiewicz K."/>
            <person name="Wedrychowicz H."/>
        </authorList>
    </citation>
    <scope>NUCLEOTIDE SEQUENCE [LARGE SCALE GENOMIC DNA]</scope>
    <source>
        <strain evidence="2 4">DSM 27621</strain>
    </source>
</reference>
<sequence>MELTYLQNNKEKYIHVFSCCIPVKGHERGAIYDLQREDIEFVPNTMIDFLNYIKNKKLNYVLKEFEADEMVLTYLDFLEKNEFIFYSDKEFFPELSAQSINEDTSAIQFVTITHSNLIKDNWNQVVKNVNELGVKRLHVHINDPDCMEEINHILYSLDYSRVTNISFSMPYQKVDKKLYKNNRLKTLYLFNSPKAKVTVNNEVTSVFITAGDDKIFLPKFSINTVDINMTAYNIARNYNLSLYKTVFVDEYGNIKFNITDTLSYGNITNSFEEITRKTIPELAKVWNIKKEHIAPCNICEFRLCCTVVQVPFKTENGYVMKCNYDPYNAELN</sequence>
<dbReference type="Proteomes" id="UP000093508">
    <property type="component" value="Unassembled WGS sequence"/>
</dbReference>
<dbReference type="RefSeq" id="WP_066692785.1">
    <property type="nucleotide sequence ID" value="NZ_FRBM01000013.1"/>
</dbReference>
<dbReference type="Proteomes" id="UP000184069">
    <property type="component" value="Unassembled WGS sequence"/>
</dbReference>
<gene>
    <name evidence="1" type="ORF">BBH99_05440</name>
    <name evidence="2" type="ORF">SAMN05444407_11310</name>
</gene>
<evidence type="ECO:0000313" key="1">
    <source>
        <dbReference type="EMBL" id="OCA79693.1"/>
    </source>
</evidence>
<dbReference type="STRING" id="1423959.SAMN05444407_11310"/>
<evidence type="ECO:0000313" key="4">
    <source>
        <dbReference type="Proteomes" id="UP000184069"/>
    </source>
</evidence>
<name>A0A1M7HWH5_9FLAO</name>
<evidence type="ECO:0000313" key="2">
    <source>
        <dbReference type="EMBL" id="SHM32872.1"/>
    </source>
</evidence>